<evidence type="ECO:0000313" key="1">
    <source>
        <dbReference type="EMBL" id="TCN48079.1"/>
    </source>
</evidence>
<reference evidence="1 2" key="1">
    <citation type="submission" date="2019-03" db="EMBL/GenBank/DDBJ databases">
        <title>Genomic Encyclopedia of Type Strains, Phase IV (KMG-IV): sequencing the most valuable type-strain genomes for metagenomic binning, comparative biology and taxonomic classification.</title>
        <authorList>
            <person name="Goeker M."/>
        </authorList>
    </citation>
    <scope>NUCLEOTIDE SEQUENCE [LARGE SCALE GENOMIC DNA]</scope>
    <source>
        <strain evidence="1 2">DSM 18401</strain>
    </source>
</reference>
<protein>
    <submittedName>
        <fullName evidence="1">T5orf172 domain-containing protein</fullName>
    </submittedName>
</protein>
<sequence length="208" mass="23379">MTVYFAQTRIDPTKVKIGFTKDVEARRVNMSVSVPGGIHILATIPGGKEAEGYLHEKFEAYNVGGEWFHFSDEIRDFVRDIQNGKQGLIPFRDQAAYMVRSTSEYAADALELASQMAEAILNHEFKGIGDTIDAAIFRVERRHHISGQVIKRLRYRKKKDVWAGEYLHLKAIYEQIAARNAASSPAVNLRLAVNSSAPELREEIGEGE</sequence>
<organism evidence="1 2">
    <name type="scientific">Shinella granuli</name>
    <dbReference type="NCBI Taxonomy" id="323621"/>
    <lineage>
        <taxon>Bacteria</taxon>
        <taxon>Pseudomonadati</taxon>
        <taxon>Pseudomonadota</taxon>
        <taxon>Alphaproteobacteria</taxon>
        <taxon>Hyphomicrobiales</taxon>
        <taxon>Rhizobiaceae</taxon>
        <taxon>Shinella</taxon>
    </lineage>
</organism>
<proteinExistence type="predicted"/>
<comment type="caution">
    <text evidence="1">The sequence shown here is derived from an EMBL/GenBank/DDBJ whole genome shotgun (WGS) entry which is preliminary data.</text>
</comment>
<name>A0A4R2D8J1_SHIGR</name>
<dbReference type="Proteomes" id="UP000295351">
    <property type="component" value="Unassembled WGS sequence"/>
</dbReference>
<keyword evidence="2" id="KW-1185">Reference proteome</keyword>
<dbReference type="RefSeq" id="WP_133033416.1">
    <property type="nucleotide sequence ID" value="NZ_BAABEI010000012.1"/>
</dbReference>
<gene>
    <name evidence="1" type="ORF">EV665_102608</name>
</gene>
<accession>A0A4R2D8J1</accession>
<dbReference type="Pfam" id="PF13455">
    <property type="entry name" value="MUG113"/>
    <property type="match status" value="1"/>
</dbReference>
<dbReference type="EMBL" id="SLVX01000002">
    <property type="protein sequence ID" value="TCN48079.1"/>
    <property type="molecule type" value="Genomic_DNA"/>
</dbReference>
<evidence type="ECO:0000313" key="2">
    <source>
        <dbReference type="Proteomes" id="UP000295351"/>
    </source>
</evidence>
<dbReference type="AlphaFoldDB" id="A0A4R2D8J1"/>